<sequence length="75" mass="8647">MVEFSYKNEGCRMVVLRCIGPSNFFLERVLFPTDILTFMAPNDSRVEIWGNELYGPKLEERIRVSSDNEDSTLVA</sequence>
<evidence type="ECO:0000313" key="1">
    <source>
        <dbReference type="EMBL" id="KGF98527.1"/>
    </source>
</evidence>
<dbReference type="RefSeq" id="WP_032526118.1">
    <property type="nucleotide sequence ID" value="NZ_CP138951.1"/>
</dbReference>
<comment type="caution">
    <text evidence="1">The sequence shown here is derived from an EMBL/GenBank/DDBJ whole genome shotgun (WGS) entry which is preliminary data.</text>
</comment>
<evidence type="ECO:0008006" key="3">
    <source>
        <dbReference type="Google" id="ProtNLM"/>
    </source>
</evidence>
<protein>
    <recommendedName>
        <fullName evidence="3">DUF1830 domain-containing protein</fullName>
    </recommendedName>
</protein>
<dbReference type="Pfam" id="PF08865">
    <property type="entry name" value="DUF1830"/>
    <property type="match status" value="1"/>
</dbReference>
<name>A0A0A2A9G0_PROMR</name>
<dbReference type="Proteomes" id="UP000030445">
    <property type="component" value="Unassembled WGS sequence"/>
</dbReference>
<accession>A0A0A2A9G0</accession>
<proteinExistence type="predicted"/>
<dbReference type="AlphaFoldDB" id="A0A0A2A9G0"/>
<dbReference type="eggNOG" id="ENOG5030R7F">
    <property type="taxonomic scope" value="Bacteria"/>
</dbReference>
<gene>
    <name evidence="1" type="ORF">EU96_0490</name>
</gene>
<organism evidence="1 2">
    <name type="scientific">Prochlorococcus marinus str. MIT 9302</name>
    <dbReference type="NCBI Taxonomy" id="74545"/>
    <lineage>
        <taxon>Bacteria</taxon>
        <taxon>Bacillati</taxon>
        <taxon>Cyanobacteriota</taxon>
        <taxon>Cyanophyceae</taxon>
        <taxon>Synechococcales</taxon>
        <taxon>Prochlorococcaceae</taxon>
        <taxon>Prochlorococcus</taxon>
    </lineage>
</organism>
<dbReference type="EMBL" id="JNAM01000005">
    <property type="protein sequence ID" value="KGF98527.1"/>
    <property type="molecule type" value="Genomic_DNA"/>
</dbReference>
<dbReference type="InterPro" id="IPR014964">
    <property type="entry name" value="DUF1830"/>
</dbReference>
<dbReference type="STRING" id="74545.EU96_0490"/>
<evidence type="ECO:0000313" key="2">
    <source>
        <dbReference type="Proteomes" id="UP000030445"/>
    </source>
</evidence>
<dbReference type="OrthoDB" id="460810at2"/>
<reference evidence="2" key="1">
    <citation type="journal article" date="2014" name="Sci. Data">
        <title>Genomes of diverse isolates of the marine cyanobacterium Prochlorococcus.</title>
        <authorList>
            <person name="Biller S."/>
            <person name="Berube P."/>
            <person name="Thompson J."/>
            <person name="Kelly L."/>
            <person name="Roggensack S."/>
            <person name="Awad L."/>
            <person name="Roache-Johnson K."/>
            <person name="Ding H."/>
            <person name="Giovannoni S.J."/>
            <person name="Moore L.R."/>
            <person name="Chisholm S.W."/>
        </authorList>
    </citation>
    <scope>NUCLEOTIDE SEQUENCE [LARGE SCALE GENOMIC DNA]</scope>
    <source>
        <strain evidence="2">MIT 9302</strain>
    </source>
</reference>